<dbReference type="Pfam" id="PF00354">
    <property type="entry name" value="Pentaxin"/>
    <property type="match status" value="1"/>
</dbReference>
<organism evidence="11 12">
    <name type="scientific">Channa striata</name>
    <name type="common">Snakehead murrel</name>
    <name type="synonym">Ophicephalus striatus</name>
    <dbReference type="NCBI Taxonomy" id="64152"/>
    <lineage>
        <taxon>Eukaryota</taxon>
        <taxon>Metazoa</taxon>
        <taxon>Chordata</taxon>
        <taxon>Craniata</taxon>
        <taxon>Vertebrata</taxon>
        <taxon>Euteleostomi</taxon>
        <taxon>Actinopterygii</taxon>
        <taxon>Neopterygii</taxon>
        <taxon>Teleostei</taxon>
        <taxon>Neoteleostei</taxon>
        <taxon>Acanthomorphata</taxon>
        <taxon>Anabantaria</taxon>
        <taxon>Anabantiformes</taxon>
        <taxon>Channoidei</taxon>
        <taxon>Channidae</taxon>
        <taxon>Channa</taxon>
    </lineage>
</organism>
<dbReference type="EMBL" id="JAUPFM010000001">
    <property type="protein sequence ID" value="KAK2861664.1"/>
    <property type="molecule type" value="Genomic_DNA"/>
</dbReference>
<comment type="subcellular location">
    <subcellularLocation>
        <location evidence="2">Secreted</location>
    </subcellularLocation>
</comment>
<dbReference type="InterPro" id="IPR013320">
    <property type="entry name" value="ConA-like_dom_sf"/>
</dbReference>
<name>A0AA88T6W1_CHASR</name>
<keyword evidence="4" id="KW-0479">Metal-binding</keyword>
<evidence type="ECO:0000256" key="3">
    <source>
        <dbReference type="ARBA" id="ARBA00022525"/>
    </source>
</evidence>
<evidence type="ECO:0000256" key="2">
    <source>
        <dbReference type="ARBA" id="ARBA00004613"/>
    </source>
</evidence>
<feature type="domain" description="Pentraxin (PTX)" evidence="10">
    <location>
        <begin position="32"/>
        <end position="227"/>
    </location>
</feature>
<dbReference type="Gene3D" id="2.60.120.200">
    <property type="match status" value="1"/>
</dbReference>
<dbReference type="PANTHER" id="PTHR45869">
    <property type="entry name" value="C-REACTIVE PROTEIN-RELATED"/>
    <property type="match status" value="1"/>
</dbReference>
<keyword evidence="12" id="KW-1185">Reference proteome</keyword>
<evidence type="ECO:0000313" key="11">
    <source>
        <dbReference type="EMBL" id="KAK2861664.1"/>
    </source>
</evidence>
<keyword evidence="3" id="KW-0964">Secreted</keyword>
<evidence type="ECO:0000259" key="10">
    <source>
        <dbReference type="SMART" id="SM00159"/>
    </source>
</evidence>
<gene>
    <name evidence="11" type="ORF">Q5P01_001197</name>
</gene>
<comment type="caution">
    <text evidence="11">The sequence shown here is derived from an EMBL/GenBank/DDBJ whole genome shotgun (WGS) entry which is preliminary data.</text>
</comment>
<keyword evidence="5" id="KW-0732">Signal</keyword>
<evidence type="ECO:0000256" key="5">
    <source>
        <dbReference type="ARBA" id="ARBA00022729"/>
    </source>
</evidence>
<dbReference type="GO" id="GO:0046872">
    <property type="term" value="F:metal ion binding"/>
    <property type="evidence" value="ECO:0007669"/>
    <property type="project" value="UniProtKB-KW"/>
</dbReference>
<evidence type="ECO:0000313" key="12">
    <source>
        <dbReference type="Proteomes" id="UP001187415"/>
    </source>
</evidence>
<evidence type="ECO:0000256" key="6">
    <source>
        <dbReference type="ARBA" id="ARBA00022837"/>
    </source>
</evidence>
<dbReference type="SMART" id="SM00159">
    <property type="entry name" value="PTX"/>
    <property type="match status" value="1"/>
</dbReference>
<evidence type="ECO:0000256" key="4">
    <source>
        <dbReference type="ARBA" id="ARBA00022723"/>
    </source>
</evidence>
<comment type="similarity">
    <text evidence="8">Belongs to the pentraxin family.</text>
</comment>
<dbReference type="PANTHER" id="PTHR45869:SF7">
    <property type="entry name" value="C-REACTIVE PROTEIN"/>
    <property type="match status" value="1"/>
</dbReference>
<protein>
    <recommendedName>
        <fullName evidence="10">Pentraxin (PTX) domain-containing protein</fullName>
    </recommendedName>
</protein>
<proteinExistence type="inferred from homology"/>
<dbReference type="SUPFAM" id="SSF49899">
    <property type="entry name" value="Concanavalin A-like lectins/glucanases"/>
    <property type="match status" value="1"/>
</dbReference>
<keyword evidence="7" id="KW-1015">Disulfide bond</keyword>
<accession>A0AA88T6W1</accession>
<evidence type="ECO:0000256" key="9">
    <source>
        <dbReference type="SAM" id="MobiDB-lite"/>
    </source>
</evidence>
<evidence type="ECO:0000256" key="7">
    <source>
        <dbReference type="ARBA" id="ARBA00023157"/>
    </source>
</evidence>
<reference evidence="11" key="1">
    <citation type="submission" date="2023-07" db="EMBL/GenBank/DDBJ databases">
        <title>Chromosome-level Genome Assembly of Striped Snakehead (Channa striata).</title>
        <authorList>
            <person name="Liu H."/>
        </authorList>
    </citation>
    <scope>NUCLEOTIDE SEQUENCE</scope>
    <source>
        <strain evidence="11">Gz</strain>
        <tissue evidence="11">Muscle</tissue>
    </source>
</reference>
<dbReference type="InterPro" id="IPR051005">
    <property type="entry name" value="Pentraxin_domain"/>
</dbReference>
<comment type="cofactor">
    <cofactor evidence="1">
        <name>Ca(2+)</name>
        <dbReference type="ChEBI" id="CHEBI:29108"/>
    </cofactor>
</comment>
<dbReference type="AlphaFoldDB" id="A0AA88T6W1"/>
<evidence type="ECO:0000256" key="1">
    <source>
        <dbReference type="ARBA" id="ARBA00001913"/>
    </source>
</evidence>
<feature type="compositionally biased region" description="Polar residues" evidence="9">
    <location>
        <begin position="17"/>
        <end position="27"/>
    </location>
</feature>
<feature type="region of interest" description="Disordered" evidence="9">
    <location>
        <begin position="1"/>
        <end position="30"/>
    </location>
</feature>
<sequence length="257" mass="29879">MDNGTQRVDNETKRVDNGTQRVDNGSNRADDRRSWTKFTRLSPDYFPWTTPSPYIGVSVCLRYITDYLETKSSSIFTLSPSSNPLRLGVSYANTYWLSTDEYSFRKLYLDPSIRVSSNVMHEIWTRVCLTVDSRRNVAQVFSGGNMSIRKFLPNRYMWSGDGTIVFSGFNGQVTDVQVWDYPLRYGEVFSYMNGGVYWQYAGSVLSWSYVRFSVRGKVLLEDAYEWQGKQLVSRRDRGRQLKSGRFFRELDTEDSVR</sequence>
<dbReference type="Proteomes" id="UP001187415">
    <property type="component" value="Unassembled WGS sequence"/>
</dbReference>
<evidence type="ECO:0000256" key="8">
    <source>
        <dbReference type="ARBA" id="ARBA00038102"/>
    </source>
</evidence>
<dbReference type="GO" id="GO:0005576">
    <property type="term" value="C:extracellular region"/>
    <property type="evidence" value="ECO:0007669"/>
    <property type="project" value="UniProtKB-SubCell"/>
</dbReference>
<dbReference type="InterPro" id="IPR001759">
    <property type="entry name" value="PTX_dom"/>
</dbReference>
<keyword evidence="6" id="KW-0106">Calcium</keyword>